<organism evidence="10 11">
    <name type="scientific">Limosa lapponica baueri</name>
    <dbReference type="NCBI Taxonomy" id="1758121"/>
    <lineage>
        <taxon>Eukaryota</taxon>
        <taxon>Metazoa</taxon>
        <taxon>Chordata</taxon>
        <taxon>Craniata</taxon>
        <taxon>Vertebrata</taxon>
        <taxon>Euteleostomi</taxon>
        <taxon>Archelosauria</taxon>
        <taxon>Archosauria</taxon>
        <taxon>Dinosauria</taxon>
        <taxon>Saurischia</taxon>
        <taxon>Theropoda</taxon>
        <taxon>Coelurosauria</taxon>
        <taxon>Aves</taxon>
        <taxon>Neognathae</taxon>
        <taxon>Neoaves</taxon>
        <taxon>Charadriiformes</taxon>
        <taxon>Scolopacidae</taxon>
        <taxon>Limosa</taxon>
    </lineage>
</organism>
<dbReference type="GO" id="GO:0006508">
    <property type="term" value="P:proteolysis"/>
    <property type="evidence" value="ECO:0007669"/>
    <property type="project" value="UniProtKB-KW"/>
</dbReference>
<dbReference type="GO" id="GO:0070006">
    <property type="term" value="F:metalloaminopeptidase activity"/>
    <property type="evidence" value="ECO:0007669"/>
    <property type="project" value="TreeGrafter"/>
</dbReference>
<dbReference type="Gene3D" id="1.10.390.10">
    <property type="entry name" value="Neutral Protease Domain 2"/>
    <property type="match status" value="1"/>
</dbReference>
<dbReference type="GO" id="GO:0016020">
    <property type="term" value="C:membrane"/>
    <property type="evidence" value="ECO:0007669"/>
    <property type="project" value="TreeGrafter"/>
</dbReference>
<protein>
    <recommendedName>
        <fullName evidence="12">Aminopeptidase n</fullName>
    </recommendedName>
</protein>
<reference evidence="11" key="2">
    <citation type="submission" date="2017-12" db="EMBL/GenBank/DDBJ databases">
        <title>Genome sequence of the Bar-tailed Godwit (Limosa lapponica baueri).</title>
        <authorList>
            <person name="Lima N.C.B."/>
            <person name="Parody-Merino A.M."/>
            <person name="Battley P.F."/>
            <person name="Fidler A.E."/>
            <person name="Prosdocimi F."/>
        </authorList>
    </citation>
    <scope>NUCLEOTIDE SEQUENCE [LARGE SCALE GENOMIC DNA]</scope>
</reference>
<dbReference type="PRINTS" id="PR00756">
    <property type="entry name" value="ALADIPTASE"/>
</dbReference>
<keyword evidence="7" id="KW-0482">Metalloprotease</keyword>
<keyword evidence="11" id="KW-1185">Reference proteome</keyword>
<dbReference type="GO" id="GO:0043171">
    <property type="term" value="P:peptide catabolic process"/>
    <property type="evidence" value="ECO:0007669"/>
    <property type="project" value="TreeGrafter"/>
</dbReference>
<keyword evidence="5" id="KW-0378">Hydrolase</keyword>
<dbReference type="GO" id="GO:0042277">
    <property type="term" value="F:peptide binding"/>
    <property type="evidence" value="ECO:0007669"/>
    <property type="project" value="TreeGrafter"/>
</dbReference>
<evidence type="ECO:0000256" key="3">
    <source>
        <dbReference type="ARBA" id="ARBA00022670"/>
    </source>
</evidence>
<feature type="domain" description="ERAP1-like C-terminal" evidence="9">
    <location>
        <begin position="152"/>
        <end position="201"/>
    </location>
</feature>
<dbReference type="GO" id="GO:0008270">
    <property type="term" value="F:zinc ion binding"/>
    <property type="evidence" value="ECO:0007669"/>
    <property type="project" value="InterPro"/>
</dbReference>
<dbReference type="Pfam" id="PF11838">
    <property type="entry name" value="ERAP1_C"/>
    <property type="match status" value="1"/>
</dbReference>
<dbReference type="AlphaFoldDB" id="A0A2I0T561"/>
<evidence type="ECO:0000313" key="11">
    <source>
        <dbReference type="Proteomes" id="UP000233556"/>
    </source>
</evidence>
<evidence type="ECO:0000256" key="2">
    <source>
        <dbReference type="ARBA" id="ARBA00010136"/>
    </source>
</evidence>
<comment type="cofactor">
    <cofactor evidence="1">
        <name>Zn(2+)</name>
        <dbReference type="ChEBI" id="CHEBI:29105"/>
    </cofactor>
</comment>
<dbReference type="OrthoDB" id="10031169at2759"/>
<keyword evidence="4" id="KW-0479">Metal-binding</keyword>
<proteinExistence type="inferred from homology"/>
<dbReference type="EMBL" id="KZ518753">
    <property type="protein sequence ID" value="PKU28934.1"/>
    <property type="molecule type" value="Genomic_DNA"/>
</dbReference>
<comment type="similarity">
    <text evidence="2">Belongs to the peptidase M1 family.</text>
</comment>
<reference evidence="11" key="1">
    <citation type="submission" date="2017-11" db="EMBL/GenBank/DDBJ databases">
        <authorList>
            <person name="Lima N.C."/>
            <person name="Parody-Merino A.M."/>
            <person name="Battley P.F."/>
            <person name="Fidler A.E."/>
            <person name="Prosdocimi F."/>
        </authorList>
    </citation>
    <scope>NUCLEOTIDE SEQUENCE [LARGE SCALE GENOMIC DNA]</scope>
</reference>
<evidence type="ECO:0000256" key="4">
    <source>
        <dbReference type="ARBA" id="ARBA00022723"/>
    </source>
</evidence>
<evidence type="ECO:0000259" key="8">
    <source>
        <dbReference type="Pfam" id="PF01433"/>
    </source>
</evidence>
<dbReference type="InterPro" id="IPR014782">
    <property type="entry name" value="Peptidase_M1_dom"/>
</dbReference>
<dbReference type="PANTHER" id="PTHR11533:SF156">
    <property type="entry name" value="ENDOPLASMIC RETICULUM AMINOPEPTIDASE 1"/>
    <property type="match status" value="1"/>
</dbReference>
<accession>A0A2I0T561</accession>
<evidence type="ECO:0008006" key="12">
    <source>
        <dbReference type="Google" id="ProtNLM"/>
    </source>
</evidence>
<keyword evidence="6" id="KW-0862">Zinc</keyword>
<dbReference type="Gene3D" id="1.10.3480.20">
    <property type="match status" value="2"/>
</dbReference>
<dbReference type="InterPro" id="IPR027268">
    <property type="entry name" value="Peptidase_M4/M1_CTD_sf"/>
</dbReference>
<evidence type="ECO:0000313" key="10">
    <source>
        <dbReference type="EMBL" id="PKU28934.1"/>
    </source>
</evidence>
<evidence type="ECO:0000256" key="7">
    <source>
        <dbReference type="ARBA" id="ARBA00023049"/>
    </source>
</evidence>
<dbReference type="PANTHER" id="PTHR11533">
    <property type="entry name" value="PROTEASE M1 ZINC METALLOPROTEASE"/>
    <property type="match status" value="1"/>
</dbReference>
<evidence type="ECO:0000259" key="9">
    <source>
        <dbReference type="Pfam" id="PF11838"/>
    </source>
</evidence>
<name>A0A2I0T561_LIMLA</name>
<evidence type="ECO:0000256" key="5">
    <source>
        <dbReference type="ARBA" id="ARBA00022801"/>
    </source>
</evidence>
<dbReference type="InterPro" id="IPR001930">
    <property type="entry name" value="Peptidase_M1"/>
</dbReference>
<sequence>MIIAHELAHQWFGNLVTMEWWNDLWLNEGFAKFMEFVSVSVTHPELRVGDYFLRRCFDAMAVDALNSSHPISTPVEDPAQILEMFDNVSYEKIMIKTTYKVMVFAGAANSRPQARYLWHIPLTYITSKSNTVQRFLMTTKADVIILPEEVEWVKFNVDMNGYYIVHYEEDGWDPLIDLLKENHTAISSNDRASLINNVFQLEYIVHLFEELIEAQSWSDEGSVSEKLLRHSLLLFACRHRHRPCLEKAEGYFTEWQKSNGTLRSVL</sequence>
<feature type="domain" description="Peptidase M1 membrane alanine aminopeptidase" evidence="8">
    <location>
        <begin position="2"/>
        <end position="92"/>
    </location>
</feature>
<dbReference type="SUPFAM" id="SSF55486">
    <property type="entry name" value="Metalloproteases ('zincins'), catalytic domain"/>
    <property type="match status" value="1"/>
</dbReference>
<dbReference type="InterPro" id="IPR024571">
    <property type="entry name" value="ERAP1-like_C_dom"/>
</dbReference>
<gene>
    <name evidence="10" type="ORF">llap_20762</name>
</gene>
<dbReference type="InterPro" id="IPR050344">
    <property type="entry name" value="Peptidase_M1_aminopeptidases"/>
</dbReference>
<evidence type="ECO:0000256" key="6">
    <source>
        <dbReference type="ARBA" id="ARBA00022833"/>
    </source>
</evidence>
<dbReference type="GO" id="GO:0005737">
    <property type="term" value="C:cytoplasm"/>
    <property type="evidence" value="ECO:0007669"/>
    <property type="project" value="TreeGrafter"/>
</dbReference>
<keyword evidence="3" id="KW-0645">Protease</keyword>
<evidence type="ECO:0000256" key="1">
    <source>
        <dbReference type="ARBA" id="ARBA00001947"/>
    </source>
</evidence>
<dbReference type="GO" id="GO:0005615">
    <property type="term" value="C:extracellular space"/>
    <property type="evidence" value="ECO:0007669"/>
    <property type="project" value="TreeGrafter"/>
</dbReference>
<dbReference type="Proteomes" id="UP000233556">
    <property type="component" value="Unassembled WGS sequence"/>
</dbReference>
<dbReference type="Pfam" id="PF01433">
    <property type="entry name" value="Peptidase_M1"/>
    <property type="match status" value="1"/>
</dbReference>